<keyword evidence="3" id="KW-1185">Reference proteome</keyword>
<dbReference type="AlphaFoldDB" id="A0AAN5C680"/>
<dbReference type="Proteomes" id="UP001328107">
    <property type="component" value="Unassembled WGS sequence"/>
</dbReference>
<sequence length="223" mass="26575">LRCVNEEIGNLLSQCADITQVRKRIKKMEVEKKTTSEATGNLRIFYKDKNNEFKGPFTERQVQERYRKKWFESSFPFYFMKSDDSPDDSTPSFTLEELIKCNGIGAPFRLPSEVVPRGKARTQSEQKLNSIEEEIRFIRVKYEVITVDHRIEDLEEQIKLREELKKKEELLTLKDEQLEMKELEMNEMKLNEAQVNEYLRHFAAMMDSPEEMMKIVVTMRKMR</sequence>
<proteinExistence type="predicted"/>
<feature type="non-terminal residue" evidence="2">
    <location>
        <position position="223"/>
    </location>
</feature>
<dbReference type="SUPFAM" id="SSF55277">
    <property type="entry name" value="GYF domain"/>
    <property type="match status" value="1"/>
</dbReference>
<gene>
    <name evidence="2" type="ORF">PMAYCL1PPCAC_01652</name>
</gene>
<accession>A0AAN5C680</accession>
<evidence type="ECO:0000256" key="1">
    <source>
        <dbReference type="SAM" id="Coils"/>
    </source>
</evidence>
<name>A0AAN5C680_9BILA</name>
<evidence type="ECO:0000313" key="2">
    <source>
        <dbReference type="EMBL" id="GMR31457.1"/>
    </source>
</evidence>
<organism evidence="2 3">
    <name type="scientific">Pristionchus mayeri</name>
    <dbReference type="NCBI Taxonomy" id="1317129"/>
    <lineage>
        <taxon>Eukaryota</taxon>
        <taxon>Metazoa</taxon>
        <taxon>Ecdysozoa</taxon>
        <taxon>Nematoda</taxon>
        <taxon>Chromadorea</taxon>
        <taxon>Rhabditida</taxon>
        <taxon>Rhabditina</taxon>
        <taxon>Diplogasteromorpha</taxon>
        <taxon>Diplogasteroidea</taxon>
        <taxon>Neodiplogasteridae</taxon>
        <taxon>Pristionchus</taxon>
    </lineage>
</organism>
<dbReference type="EMBL" id="BTRK01000001">
    <property type="protein sequence ID" value="GMR31457.1"/>
    <property type="molecule type" value="Genomic_DNA"/>
</dbReference>
<feature type="coiled-coil region" evidence="1">
    <location>
        <begin position="121"/>
        <end position="193"/>
    </location>
</feature>
<dbReference type="InterPro" id="IPR035445">
    <property type="entry name" value="GYF-like_dom_sf"/>
</dbReference>
<keyword evidence="1" id="KW-0175">Coiled coil</keyword>
<feature type="non-terminal residue" evidence="2">
    <location>
        <position position="1"/>
    </location>
</feature>
<evidence type="ECO:0000313" key="3">
    <source>
        <dbReference type="Proteomes" id="UP001328107"/>
    </source>
</evidence>
<reference evidence="3" key="1">
    <citation type="submission" date="2022-10" db="EMBL/GenBank/DDBJ databases">
        <title>Genome assembly of Pristionchus species.</title>
        <authorList>
            <person name="Yoshida K."/>
            <person name="Sommer R.J."/>
        </authorList>
    </citation>
    <scope>NUCLEOTIDE SEQUENCE [LARGE SCALE GENOMIC DNA]</scope>
    <source>
        <strain evidence="3">RS5460</strain>
    </source>
</reference>
<comment type="caution">
    <text evidence="2">The sequence shown here is derived from an EMBL/GenBank/DDBJ whole genome shotgun (WGS) entry which is preliminary data.</text>
</comment>
<protein>
    <submittedName>
        <fullName evidence="2">Uncharacterized protein</fullName>
    </submittedName>
</protein>